<sequence length="220" mass="24411">MEKSSAPICQFEHQLGRCIAQHQLKRVLVVGEDHVVPYDQHRRALLICQVPSFSGGDHDVIDTNTQQILYRSSGKVLWSKELERRDTCTGVPIVAVRSKDPFGEYASFDICLPANEGGELLTRIKGRRHGEHSTLEGTFVCESARHLPLLVVKAGFVDMFFYLGHPAGHGVLIGRMEAERHLSGSDTMSLTVVPGVDAVLLVYICVLADFVQRTDDLTGW</sequence>
<dbReference type="Pfam" id="PF04525">
    <property type="entry name" value="LOR"/>
    <property type="match status" value="1"/>
</dbReference>
<accession>A0A0L0S756</accession>
<evidence type="ECO:0000256" key="1">
    <source>
        <dbReference type="ARBA" id="ARBA00005437"/>
    </source>
</evidence>
<protein>
    <recommendedName>
        <fullName evidence="4">Tubby C-terminal domain-containing protein</fullName>
    </recommendedName>
</protein>
<dbReference type="Gene3D" id="2.40.160.200">
    <property type="entry name" value="LURP1-related"/>
    <property type="match status" value="1"/>
</dbReference>
<gene>
    <name evidence="2" type="ORF">AMAG_18248</name>
</gene>
<comment type="similarity">
    <text evidence="1">Belongs to the LOR family.</text>
</comment>
<dbReference type="InterPro" id="IPR025659">
    <property type="entry name" value="Tubby-like_C"/>
</dbReference>
<keyword evidence="3" id="KW-1185">Reference proteome</keyword>
<dbReference type="AlphaFoldDB" id="A0A0L0S756"/>
<evidence type="ECO:0000313" key="2">
    <source>
        <dbReference type="EMBL" id="KNE58433.1"/>
    </source>
</evidence>
<proteinExistence type="inferred from homology"/>
<dbReference type="VEuPathDB" id="FungiDB:AMAG_18248"/>
<name>A0A0L0S756_ALLM3</name>
<evidence type="ECO:0008006" key="4">
    <source>
        <dbReference type="Google" id="ProtNLM"/>
    </source>
</evidence>
<dbReference type="EMBL" id="GG745333">
    <property type="protein sequence ID" value="KNE58433.1"/>
    <property type="molecule type" value="Genomic_DNA"/>
</dbReference>
<reference evidence="2 3" key="1">
    <citation type="submission" date="2009-11" db="EMBL/GenBank/DDBJ databases">
        <title>Annotation of Allomyces macrogynus ATCC 38327.</title>
        <authorList>
            <consortium name="The Broad Institute Genome Sequencing Platform"/>
            <person name="Russ C."/>
            <person name="Cuomo C."/>
            <person name="Burger G."/>
            <person name="Gray M.W."/>
            <person name="Holland P.W.H."/>
            <person name="King N."/>
            <person name="Lang F.B.F."/>
            <person name="Roger A.J."/>
            <person name="Ruiz-Trillo I."/>
            <person name="Young S.K."/>
            <person name="Zeng Q."/>
            <person name="Gargeya S."/>
            <person name="Fitzgerald M."/>
            <person name="Haas B."/>
            <person name="Abouelleil A."/>
            <person name="Alvarado L."/>
            <person name="Arachchi H.M."/>
            <person name="Berlin A."/>
            <person name="Chapman S.B."/>
            <person name="Gearin G."/>
            <person name="Goldberg J."/>
            <person name="Griggs A."/>
            <person name="Gujja S."/>
            <person name="Hansen M."/>
            <person name="Heiman D."/>
            <person name="Howarth C."/>
            <person name="Larimer J."/>
            <person name="Lui A."/>
            <person name="MacDonald P.J.P."/>
            <person name="McCowen C."/>
            <person name="Montmayeur A."/>
            <person name="Murphy C."/>
            <person name="Neiman D."/>
            <person name="Pearson M."/>
            <person name="Priest M."/>
            <person name="Roberts A."/>
            <person name="Saif S."/>
            <person name="Shea T."/>
            <person name="Sisk P."/>
            <person name="Stolte C."/>
            <person name="Sykes S."/>
            <person name="Wortman J."/>
            <person name="Nusbaum C."/>
            <person name="Birren B."/>
        </authorList>
    </citation>
    <scope>NUCLEOTIDE SEQUENCE [LARGE SCALE GENOMIC DNA]</scope>
    <source>
        <strain evidence="2 3">ATCC 38327</strain>
    </source>
</reference>
<dbReference type="InterPro" id="IPR007612">
    <property type="entry name" value="LOR"/>
</dbReference>
<reference evidence="3" key="2">
    <citation type="submission" date="2009-11" db="EMBL/GenBank/DDBJ databases">
        <title>The Genome Sequence of Allomyces macrogynus strain ATCC 38327.</title>
        <authorList>
            <consortium name="The Broad Institute Genome Sequencing Platform"/>
            <person name="Russ C."/>
            <person name="Cuomo C."/>
            <person name="Shea T."/>
            <person name="Young S.K."/>
            <person name="Zeng Q."/>
            <person name="Koehrsen M."/>
            <person name="Haas B."/>
            <person name="Borodovsky M."/>
            <person name="Guigo R."/>
            <person name="Alvarado L."/>
            <person name="Berlin A."/>
            <person name="Borenstein D."/>
            <person name="Chen Z."/>
            <person name="Engels R."/>
            <person name="Freedman E."/>
            <person name="Gellesch M."/>
            <person name="Goldberg J."/>
            <person name="Griggs A."/>
            <person name="Gujja S."/>
            <person name="Heiman D."/>
            <person name="Hepburn T."/>
            <person name="Howarth C."/>
            <person name="Jen D."/>
            <person name="Larson L."/>
            <person name="Lewis B."/>
            <person name="Mehta T."/>
            <person name="Park D."/>
            <person name="Pearson M."/>
            <person name="Roberts A."/>
            <person name="Saif S."/>
            <person name="Shenoy N."/>
            <person name="Sisk P."/>
            <person name="Stolte C."/>
            <person name="Sykes S."/>
            <person name="Walk T."/>
            <person name="White J."/>
            <person name="Yandava C."/>
            <person name="Burger G."/>
            <person name="Gray M.W."/>
            <person name="Holland P.W.H."/>
            <person name="King N."/>
            <person name="Lang F.B.F."/>
            <person name="Roger A.J."/>
            <person name="Ruiz-Trillo I."/>
            <person name="Lander E."/>
            <person name="Nusbaum C."/>
        </authorList>
    </citation>
    <scope>NUCLEOTIDE SEQUENCE [LARGE SCALE GENOMIC DNA]</scope>
    <source>
        <strain evidence="3">ATCC 38327</strain>
    </source>
</reference>
<dbReference type="Proteomes" id="UP000054350">
    <property type="component" value="Unassembled WGS sequence"/>
</dbReference>
<dbReference type="OrthoDB" id="97518at2759"/>
<dbReference type="SUPFAM" id="SSF54518">
    <property type="entry name" value="Tubby C-terminal domain-like"/>
    <property type="match status" value="1"/>
</dbReference>
<dbReference type="InterPro" id="IPR038595">
    <property type="entry name" value="LOR_sf"/>
</dbReference>
<organism evidence="2 3">
    <name type="scientific">Allomyces macrogynus (strain ATCC 38327)</name>
    <name type="common">Allomyces javanicus var. macrogynus</name>
    <dbReference type="NCBI Taxonomy" id="578462"/>
    <lineage>
        <taxon>Eukaryota</taxon>
        <taxon>Fungi</taxon>
        <taxon>Fungi incertae sedis</taxon>
        <taxon>Blastocladiomycota</taxon>
        <taxon>Blastocladiomycetes</taxon>
        <taxon>Blastocladiales</taxon>
        <taxon>Blastocladiaceae</taxon>
        <taxon>Allomyces</taxon>
    </lineage>
</organism>
<evidence type="ECO:0000313" key="3">
    <source>
        <dbReference type="Proteomes" id="UP000054350"/>
    </source>
</evidence>